<protein>
    <submittedName>
        <fullName evidence="3">Aste57867_18564 protein</fullName>
    </submittedName>
</protein>
<sequence length="232" mass="25135">MPLLAHHAFHTRAKSQPNHIAIELDTEWLTYGQLDTIANTLASELAALGVARGDRVAVLMHRCLEVPIALLAIVRIGAYIVPLEGHIDTNERVADFLVASEPYRHIVASTMDMPVLIVDMHALDGAPATFEPSSDNDDDDDVTYILPHTMNVVRHAHLMAGAAICGLDRFHTELWPALARGHVVNLDNKQTPIAAVRTIACVSSPTLEATIGAAVPPRLFMLPVVDLGDEDA</sequence>
<keyword evidence="4" id="KW-1185">Reference proteome</keyword>
<dbReference type="PANTHER" id="PTHR45527">
    <property type="entry name" value="NONRIBOSOMAL PEPTIDE SYNTHETASE"/>
    <property type="match status" value="1"/>
</dbReference>
<evidence type="ECO:0000259" key="1">
    <source>
        <dbReference type="Pfam" id="PF00501"/>
    </source>
</evidence>
<evidence type="ECO:0000313" key="2">
    <source>
        <dbReference type="EMBL" id="KAF0690020.1"/>
    </source>
</evidence>
<dbReference type="GO" id="GO:0043041">
    <property type="term" value="P:amino acid activation for nonribosomal peptide biosynthetic process"/>
    <property type="evidence" value="ECO:0007669"/>
    <property type="project" value="TreeGrafter"/>
</dbReference>
<organism evidence="3 4">
    <name type="scientific">Aphanomyces stellatus</name>
    <dbReference type="NCBI Taxonomy" id="120398"/>
    <lineage>
        <taxon>Eukaryota</taxon>
        <taxon>Sar</taxon>
        <taxon>Stramenopiles</taxon>
        <taxon>Oomycota</taxon>
        <taxon>Saprolegniomycetes</taxon>
        <taxon>Saprolegniales</taxon>
        <taxon>Verrucalvaceae</taxon>
        <taxon>Aphanomyces</taxon>
    </lineage>
</organism>
<name>A0A485LC30_9STRA</name>
<feature type="domain" description="AMP-dependent synthetase/ligase" evidence="1">
    <location>
        <begin position="9"/>
        <end position="107"/>
    </location>
</feature>
<reference evidence="3 4" key="1">
    <citation type="submission" date="2019-03" db="EMBL/GenBank/DDBJ databases">
        <authorList>
            <person name="Gaulin E."/>
            <person name="Dumas B."/>
        </authorList>
    </citation>
    <scope>NUCLEOTIDE SEQUENCE [LARGE SCALE GENOMIC DNA]</scope>
    <source>
        <strain evidence="3">CBS 568.67</strain>
    </source>
</reference>
<dbReference type="PANTHER" id="PTHR45527:SF1">
    <property type="entry name" value="FATTY ACID SYNTHASE"/>
    <property type="match status" value="1"/>
</dbReference>
<dbReference type="Proteomes" id="UP000332933">
    <property type="component" value="Unassembled WGS sequence"/>
</dbReference>
<dbReference type="GO" id="GO:0005737">
    <property type="term" value="C:cytoplasm"/>
    <property type="evidence" value="ECO:0007669"/>
    <property type="project" value="TreeGrafter"/>
</dbReference>
<dbReference type="SUPFAM" id="SSF56801">
    <property type="entry name" value="Acetyl-CoA synthetase-like"/>
    <property type="match status" value="1"/>
</dbReference>
<dbReference type="OrthoDB" id="75981at2759"/>
<dbReference type="GO" id="GO:0044550">
    <property type="term" value="P:secondary metabolite biosynthetic process"/>
    <property type="evidence" value="ECO:0007669"/>
    <property type="project" value="TreeGrafter"/>
</dbReference>
<evidence type="ECO:0000313" key="4">
    <source>
        <dbReference type="Proteomes" id="UP000332933"/>
    </source>
</evidence>
<dbReference type="GO" id="GO:0031177">
    <property type="term" value="F:phosphopantetheine binding"/>
    <property type="evidence" value="ECO:0007669"/>
    <property type="project" value="TreeGrafter"/>
</dbReference>
<gene>
    <name evidence="3" type="primary">Aste57867_18564</name>
    <name evidence="2" type="ORF">As57867_018502</name>
    <name evidence="3" type="ORF">ASTE57867_18564</name>
</gene>
<dbReference type="AlphaFoldDB" id="A0A485LC30"/>
<dbReference type="InterPro" id="IPR042099">
    <property type="entry name" value="ANL_N_sf"/>
</dbReference>
<dbReference type="InterPro" id="IPR000873">
    <property type="entry name" value="AMP-dep_synth/lig_dom"/>
</dbReference>
<proteinExistence type="predicted"/>
<dbReference type="EMBL" id="VJMH01006397">
    <property type="protein sequence ID" value="KAF0690020.1"/>
    <property type="molecule type" value="Genomic_DNA"/>
</dbReference>
<evidence type="ECO:0000313" key="3">
    <source>
        <dbReference type="EMBL" id="VFT95300.1"/>
    </source>
</evidence>
<dbReference type="Gene3D" id="3.40.50.12780">
    <property type="entry name" value="N-terminal domain of ligase-like"/>
    <property type="match status" value="1"/>
</dbReference>
<reference evidence="2" key="2">
    <citation type="submission" date="2019-06" db="EMBL/GenBank/DDBJ databases">
        <title>Genomics analysis of Aphanomyces spp. identifies a new class of oomycete effector associated with host adaptation.</title>
        <authorList>
            <person name="Gaulin E."/>
        </authorList>
    </citation>
    <scope>NUCLEOTIDE SEQUENCE</scope>
    <source>
        <strain evidence="2">CBS 578.67</strain>
    </source>
</reference>
<dbReference type="EMBL" id="CAADRA010006418">
    <property type="protein sequence ID" value="VFT95300.1"/>
    <property type="molecule type" value="Genomic_DNA"/>
</dbReference>
<dbReference type="Pfam" id="PF00501">
    <property type="entry name" value="AMP-binding"/>
    <property type="match status" value="1"/>
</dbReference>
<accession>A0A485LC30</accession>